<proteinExistence type="predicted"/>
<dbReference type="InterPro" id="IPR028082">
    <property type="entry name" value="Peripla_BP_I"/>
</dbReference>
<dbReference type="STRING" id="582515.KR51_00029190"/>
<evidence type="ECO:0000313" key="1">
    <source>
        <dbReference type="EMBL" id="ERN40382.1"/>
    </source>
</evidence>
<dbReference type="PANTHER" id="PTHR47628">
    <property type="match status" value="1"/>
</dbReference>
<accession>U5DGH1</accession>
<dbReference type="AlphaFoldDB" id="U5DGH1"/>
<dbReference type="SUPFAM" id="SSF53822">
    <property type="entry name" value="Periplasmic binding protein-like I"/>
    <property type="match status" value="1"/>
</dbReference>
<dbReference type="CDD" id="cd06355">
    <property type="entry name" value="PBP1_FmdD-like"/>
    <property type="match status" value="1"/>
</dbReference>
<dbReference type="RefSeq" id="WP_022608500.1">
    <property type="nucleotide sequence ID" value="NZ_ASSJ01000076.1"/>
</dbReference>
<dbReference type="PATRIC" id="fig|582515.4.peg.3275"/>
<dbReference type="EMBL" id="ASSJ01000076">
    <property type="protein sequence ID" value="ERN40382.1"/>
    <property type="molecule type" value="Genomic_DNA"/>
</dbReference>
<reference evidence="1 2" key="1">
    <citation type="submission" date="2013-05" db="EMBL/GenBank/DDBJ databases">
        <title>Draft genome sequence of Rubidibacter lacunae KORDI 51-2.</title>
        <authorList>
            <person name="Choi D.H."/>
            <person name="Noh J.H."/>
            <person name="Kwon K.-K."/>
            <person name="Lee J.-H."/>
            <person name="Ryu J.-Y."/>
        </authorList>
    </citation>
    <scope>NUCLEOTIDE SEQUENCE [LARGE SCALE GENOMIC DNA]</scope>
    <source>
        <strain evidence="1 2">KORDI 51-2</strain>
    </source>
</reference>
<dbReference type="PANTHER" id="PTHR47628:SF1">
    <property type="entry name" value="ALIPHATIC AMIDASE EXPRESSION-REGULATING PROTEIN"/>
    <property type="match status" value="1"/>
</dbReference>
<dbReference type="InterPro" id="IPR017777">
    <property type="entry name" value="ABC_urea-bd_UrtA"/>
</dbReference>
<dbReference type="InParanoid" id="U5DGH1"/>
<dbReference type="Proteomes" id="UP000016960">
    <property type="component" value="Unassembled WGS sequence"/>
</dbReference>
<organism evidence="1 2">
    <name type="scientific">Rubidibacter lacunae KORDI 51-2</name>
    <dbReference type="NCBI Taxonomy" id="582515"/>
    <lineage>
        <taxon>Bacteria</taxon>
        <taxon>Bacillati</taxon>
        <taxon>Cyanobacteriota</taxon>
        <taxon>Cyanophyceae</taxon>
        <taxon>Oscillatoriophycideae</taxon>
        <taxon>Chroococcales</taxon>
        <taxon>Aphanothecaceae</taxon>
        <taxon>Rubidibacter</taxon>
    </lineage>
</organism>
<sequence length="440" mass="48337">MVIRINRRRFLGYGMATAGTSMLLKACNANSNSLEVQSAPKPKPSGSDAGIRVGLLHSLSGTMAISETAVVDAERLAIEEINAAGGVLGKQLDVFEEDGGSDWPQFAAKAAKLIDVDRVATVFGCWTSASRKAVLPVFESRDHLLWYPVQYEGQECSQNIFYTGAAPNQQIEPAVEWLLENKGTRMFLVGSDYVFPRTANAIVREQLKEKGGEVVGEEYLPLGSTNVAAIVTAIQETFPQGGVIFNTLNGDSNVAFFRQLREAGLGPDTHPVMSVSIAEEEVRQIGVEYSIGHYAAWNYFQTVDTPRNSQWVSDFQARYGSDRVTTDPMEAAYIMVYLWKQAVEKAQTAYDIAAVRRAAIGQTFDAPEGPVTINANHHLKKAVRIGKVRPDGLFEIVYSDDPVEPKPWNDFVPTSKGFKCDWSDPSLGGKYRPEDIPDNT</sequence>
<dbReference type="Gene3D" id="3.40.50.2300">
    <property type="match status" value="2"/>
</dbReference>
<comment type="caution">
    <text evidence="1">The sequence shown here is derived from an EMBL/GenBank/DDBJ whole genome shotgun (WGS) entry which is preliminary data.</text>
</comment>
<protein>
    <submittedName>
        <fullName evidence="1">Urea ABC transporter, urea binding protein</fullName>
    </submittedName>
</protein>
<evidence type="ECO:0000313" key="2">
    <source>
        <dbReference type="Proteomes" id="UP000016960"/>
    </source>
</evidence>
<name>U5DGH1_9CHRO</name>
<keyword evidence="2" id="KW-1185">Reference proteome</keyword>
<gene>
    <name evidence="1" type="ORF">KR51_00029190</name>
</gene>
<dbReference type="NCBIfam" id="TIGR03407">
    <property type="entry name" value="urea_ABC_UrtA"/>
    <property type="match status" value="1"/>
</dbReference>
<dbReference type="Pfam" id="PF13433">
    <property type="entry name" value="Peripla_BP_5"/>
    <property type="match status" value="1"/>
</dbReference>
<dbReference type="eggNOG" id="COG0683">
    <property type="taxonomic scope" value="Bacteria"/>
</dbReference>